<dbReference type="EMBL" id="JAADYS010002195">
    <property type="protein sequence ID" value="KAF4459352.1"/>
    <property type="molecule type" value="Genomic_DNA"/>
</dbReference>
<protein>
    <submittedName>
        <fullName evidence="1">Uncharacterized protein</fullName>
    </submittedName>
</protein>
<organism evidence="1 2">
    <name type="scientific">Fusarium albosuccineum</name>
    <dbReference type="NCBI Taxonomy" id="1237068"/>
    <lineage>
        <taxon>Eukaryota</taxon>
        <taxon>Fungi</taxon>
        <taxon>Dikarya</taxon>
        <taxon>Ascomycota</taxon>
        <taxon>Pezizomycotina</taxon>
        <taxon>Sordariomycetes</taxon>
        <taxon>Hypocreomycetidae</taxon>
        <taxon>Hypocreales</taxon>
        <taxon>Nectriaceae</taxon>
        <taxon>Fusarium</taxon>
        <taxon>Fusarium decemcellulare species complex</taxon>
    </lineage>
</organism>
<dbReference type="AlphaFoldDB" id="A0A8H4KXZ0"/>
<evidence type="ECO:0000313" key="1">
    <source>
        <dbReference type="EMBL" id="KAF4459352.1"/>
    </source>
</evidence>
<comment type="caution">
    <text evidence="1">The sequence shown here is derived from an EMBL/GenBank/DDBJ whole genome shotgun (WGS) entry which is preliminary data.</text>
</comment>
<name>A0A8H4KXZ0_9HYPO</name>
<keyword evidence="2" id="KW-1185">Reference proteome</keyword>
<dbReference type="OrthoDB" id="3903267at2759"/>
<accession>A0A8H4KXZ0</accession>
<evidence type="ECO:0000313" key="2">
    <source>
        <dbReference type="Proteomes" id="UP000554235"/>
    </source>
</evidence>
<gene>
    <name evidence="1" type="ORF">FALBO_13897</name>
</gene>
<proteinExistence type="predicted"/>
<sequence>MSSYSPAPTLPSTCFENIKPQPKDMGLPQDAVFQNITPPESPIEAFLPKPETPKENMFFMPPASNFIQVGHSVYPLGQIQIMALQLAAARANGEFPVTTASAMDADAIVADYQALTQLRQLRGDFASPAPEAYRQFQVEIARRITERDASLEEQTKQGEAARRVDTYLRAVAQEQQLFHASNTILQRRGIYNPTQQDLVSANDEICTIVEQSIEQGIADATGPLRMNVGRLGSQAANLQHQNDIMGQQLELQKTALAALQTMFEPQASNIRETAQTLSLSHGIANHLSQLATELPGAIDKAVQAAVQQQTQASFANILTAQQQAILDIEHRTRQLNALQHEMEAQVLYRNQERKRQGREFGSNGNLPRGRSKLRKRLLKTLGFKK</sequence>
<dbReference type="Proteomes" id="UP000554235">
    <property type="component" value="Unassembled WGS sequence"/>
</dbReference>
<reference evidence="1 2" key="1">
    <citation type="submission" date="2020-01" db="EMBL/GenBank/DDBJ databases">
        <title>Identification and distribution of gene clusters putatively required for synthesis of sphingolipid metabolism inhibitors in phylogenetically diverse species of the filamentous fungus Fusarium.</title>
        <authorList>
            <person name="Kim H.-S."/>
            <person name="Busman M."/>
            <person name="Brown D.W."/>
            <person name="Divon H."/>
            <person name="Uhlig S."/>
            <person name="Proctor R.H."/>
        </authorList>
    </citation>
    <scope>NUCLEOTIDE SEQUENCE [LARGE SCALE GENOMIC DNA]</scope>
    <source>
        <strain evidence="1 2">NRRL 20459</strain>
    </source>
</reference>